<dbReference type="InterPro" id="IPR007044">
    <property type="entry name" value="Cyclodeamin/CycHdrlase"/>
</dbReference>
<dbReference type="SUPFAM" id="SSF101262">
    <property type="entry name" value="Methenyltetrahydrofolate cyclohydrolase-like"/>
    <property type="match status" value="1"/>
</dbReference>
<reference evidence="2 3" key="1">
    <citation type="submission" date="2016-09" db="EMBL/GenBank/DDBJ databases">
        <title>Extensive genetic diversity and differential bi-allelic expression allows diatom success in the polar Southern Ocean.</title>
        <authorList>
            <consortium name="DOE Joint Genome Institute"/>
            <person name="Mock T."/>
            <person name="Otillar R.P."/>
            <person name="Strauss J."/>
            <person name="Dupont C."/>
            <person name="Frickenhaus S."/>
            <person name="Maumus F."/>
            <person name="Mcmullan M."/>
            <person name="Sanges R."/>
            <person name="Schmutz J."/>
            <person name="Toseland A."/>
            <person name="Valas R."/>
            <person name="Veluchamy A."/>
            <person name="Ward B.J."/>
            <person name="Allen A."/>
            <person name="Barry K."/>
            <person name="Falciatore A."/>
            <person name="Ferrante M."/>
            <person name="Fortunato A.E."/>
            <person name="Gloeckner G."/>
            <person name="Gruber A."/>
            <person name="Hipkin R."/>
            <person name="Janech M."/>
            <person name="Kroth P."/>
            <person name="Leese F."/>
            <person name="Lindquist E."/>
            <person name="Lyon B.R."/>
            <person name="Martin J."/>
            <person name="Mayer C."/>
            <person name="Parker M."/>
            <person name="Quesneville H."/>
            <person name="Raymond J."/>
            <person name="Uhlig C."/>
            <person name="Valentin K.U."/>
            <person name="Worden A.Z."/>
            <person name="Armbrust E.V."/>
            <person name="Bowler C."/>
            <person name="Green B."/>
            <person name="Moulton V."/>
            <person name="Van Oosterhout C."/>
            <person name="Grigoriev I."/>
        </authorList>
    </citation>
    <scope>NUCLEOTIDE SEQUENCE [LARGE SCALE GENOMIC DNA]</scope>
    <source>
        <strain evidence="2 3">CCMP1102</strain>
    </source>
</reference>
<name>A0A1E7FUR3_9STRA</name>
<evidence type="ECO:0000313" key="3">
    <source>
        <dbReference type="Proteomes" id="UP000095751"/>
    </source>
</evidence>
<accession>A0A1E7FUR3</accession>
<dbReference type="OrthoDB" id="42455at2759"/>
<dbReference type="KEGG" id="fcy:FRACYDRAFT_232019"/>
<proteinExistence type="predicted"/>
<organism evidence="2 3">
    <name type="scientific">Fragilariopsis cylindrus CCMP1102</name>
    <dbReference type="NCBI Taxonomy" id="635003"/>
    <lineage>
        <taxon>Eukaryota</taxon>
        <taxon>Sar</taxon>
        <taxon>Stramenopiles</taxon>
        <taxon>Ochrophyta</taxon>
        <taxon>Bacillariophyta</taxon>
        <taxon>Bacillariophyceae</taxon>
        <taxon>Bacillariophycidae</taxon>
        <taxon>Bacillariales</taxon>
        <taxon>Bacillariaceae</taxon>
        <taxon>Fragilariopsis</taxon>
    </lineage>
</organism>
<dbReference type="Gene3D" id="1.20.120.680">
    <property type="entry name" value="Formiminotetrahydrofolate cyclodeaminase monomer, up-and-down helical bundle"/>
    <property type="match status" value="1"/>
</dbReference>
<evidence type="ECO:0000259" key="1">
    <source>
        <dbReference type="Pfam" id="PF04961"/>
    </source>
</evidence>
<dbReference type="EMBL" id="KV784353">
    <property type="protein sequence ID" value="OEU21874.1"/>
    <property type="molecule type" value="Genomic_DNA"/>
</dbReference>
<dbReference type="AlphaFoldDB" id="A0A1E7FUR3"/>
<dbReference type="Proteomes" id="UP000095751">
    <property type="component" value="Unassembled WGS sequence"/>
</dbReference>
<sequence length="204" mass="21811">MSSSSTTNATGNADDLILARQSINEFCEILSSKQPTPGGGASAAIGAAIGAATASMSGAYTQRKKDEESGSADVARAMITNMDIPSLLKMADDDVTAYKSLQSTWKKDSGLTPEQTKDIESNALNVPTVLVEACYKRILDVQQFLPQCNPTITSDAKVGIHQLAGAARSAYQTVLVNSPPDEEKERLMKLLREIQFIENELLGL</sequence>
<protein>
    <submittedName>
        <fullName evidence="2">Cyclodeaminase/cyclohydrolase</fullName>
    </submittedName>
</protein>
<keyword evidence="2" id="KW-0378">Hydrolase</keyword>
<dbReference type="Pfam" id="PF04961">
    <property type="entry name" value="FTCD_C"/>
    <property type="match status" value="1"/>
</dbReference>
<evidence type="ECO:0000313" key="2">
    <source>
        <dbReference type="EMBL" id="OEU21874.1"/>
    </source>
</evidence>
<feature type="domain" description="Cyclodeaminase/cyclohydrolase" evidence="1">
    <location>
        <begin position="22"/>
        <end position="194"/>
    </location>
</feature>
<gene>
    <name evidence="2" type="ORF">FRACYDRAFT_232019</name>
</gene>
<dbReference type="InterPro" id="IPR036178">
    <property type="entry name" value="Formintransfe-cycloase-like_sf"/>
</dbReference>
<dbReference type="GO" id="GO:0016787">
    <property type="term" value="F:hydrolase activity"/>
    <property type="evidence" value="ECO:0007669"/>
    <property type="project" value="UniProtKB-KW"/>
</dbReference>
<dbReference type="InParanoid" id="A0A1E7FUR3"/>
<keyword evidence="3" id="KW-1185">Reference proteome</keyword>